<proteinExistence type="predicted"/>
<dbReference type="RefSeq" id="WP_368380492.1">
    <property type="nucleotide sequence ID" value="NZ_JBFRYA010000003.1"/>
</dbReference>
<accession>A0ABV3U5C4</accession>
<dbReference type="Gene3D" id="3.40.50.2300">
    <property type="match status" value="1"/>
</dbReference>
<name>A0ABV3U5C4_9GAMM</name>
<dbReference type="InterPro" id="IPR011006">
    <property type="entry name" value="CheY-like_superfamily"/>
</dbReference>
<keyword evidence="4" id="KW-1185">Reference proteome</keyword>
<dbReference type="Pfam" id="PF00072">
    <property type="entry name" value="Response_reg"/>
    <property type="match status" value="1"/>
</dbReference>
<gene>
    <name evidence="3" type="ORF">AB4876_04700</name>
</gene>
<comment type="caution">
    <text evidence="3">The sequence shown here is derived from an EMBL/GenBank/DDBJ whole genome shotgun (WGS) entry which is preliminary data.</text>
</comment>
<dbReference type="SUPFAM" id="SSF52172">
    <property type="entry name" value="CheY-like"/>
    <property type="match status" value="1"/>
</dbReference>
<feature type="domain" description="Response regulatory" evidence="2">
    <location>
        <begin position="7"/>
        <end position="134"/>
    </location>
</feature>
<sequence>MTAKLENIILIDDSSADNYYHQMIIEKARACKTVTSYTHAAVALTALDNAVKQQQRLPELIFLDINMPAIDAWGFLDRYEGIVPQDLRQPVIIILSTSANPSDHERAESHPAVSAYCSKPLSADKLHDVIEQYFN</sequence>
<dbReference type="PROSITE" id="PS50110">
    <property type="entry name" value="RESPONSE_REGULATORY"/>
    <property type="match status" value="1"/>
</dbReference>
<dbReference type="InterPro" id="IPR052893">
    <property type="entry name" value="TCS_response_regulator"/>
</dbReference>
<dbReference type="PANTHER" id="PTHR44520">
    <property type="entry name" value="RESPONSE REGULATOR RCP1-RELATED"/>
    <property type="match status" value="1"/>
</dbReference>
<feature type="modified residue" description="4-aspartylphosphate" evidence="1">
    <location>
        <position position="64"/>
    </location>
</feature>
<dbReference type="EMBL" id="JBFRYA010000003">
    <property type="protein sequence ID" value="MEX1668199.1"/>
    <property type="molecule type" value="Genomic_DNA"/>
</dbReference>
<dbReference type="InterPro" id="IPR001789">
    <property type="entry name" value="Sig_transdc_resp-reg_receiver"/>
</dbReference>
<evidence type="ECO:0000313" key="4">
    <source>
        <dbReference type="Proteomes" id="UP001557485"/>
    </source>
</evidence>
<evidence type="ECO:0000313" key="3">
    <source>
        <dbReference type="EMBL" id="MEX1668199.1"/>
    </source>
</evidence>
<evidence type="ECO:0000259" key="2">
    <source>
        <dbReference type="PROSITE" id="PS50110"/>
    </source>
</evidence>
<dbReference type="PANTHER" id="PTHR44520:SF2">
    <property type="entry name" value="RESPONSE REGULATOR RCP1"/>
    <property type="match status" value="1"/>
</dbReference>
<organism evidence="3 4">
    <name type="scientific">Zhongshania guokunii</name>
    <dbReference type="NCBI Taxonomy" id="641783"/>
    <lineage>
        <taxon>Bacteria</taxon>
        <taxon>Pseudomonadati</taxon>
        <taxon>Pseudomonadota</taxon>
        <taxon>Gammaproteobacteria</taxon>
        <taxon>Cellvibrionales</taxon>
        <taxon>Spongiibacteraceae</taxon>
        <taxon>Zhongshania</taxon>
    </lineage>
</organism>
<reference evidence="3 4" key="1">
    <citation type="journal article" date="2011" name="Int. J. Syst. Evol. Microbiol.">
        <title>Zhongshania antarctica gen. nov., sp. nov. and Zhongshania guokunii sp. nov., gammaproteobacteria respectively isolated from coastal attached (fast) ice and surface seawater of the Antarctic.</title>
        <authorList>
            <person name="Li H.J."/>
            <person name="Zhang X.Y."/>
            <person name="Chen C.X."/>
            <person name="Zhang Y.J."/>
            <person name="Gao Z.M."/>
            <person name="Yu Y."/>
            <person name="Chen X.L."/>
            <person name="Chen B."/>
            <person name="Zhang Y.Z."/>
        </authorList>
    </citation>
    <scope>NUCLEOTIDE SEQUENCE [LARGE SCALE GENOMIC DNA]</scope>
    <source>
        <strain evidence="3 4">ZS6-22T</strain>
    </source>
</reference>
<evidence type="ECO:0000256" key="1">
    <source>
        <dbReference type="PROSITE-ProRule" id="PRU00169"/>
    </source>
</evidence>
<dbReference type="SMART" id="SM00448">
    <property type="entry name" value="REC"/>
    <property type="match status" value="1"/>
</dbReference>
<keyword evidence="1" id="KW-0597">Phosphoprotein</keyword>
<dbReference type="Proteomes" id="UP001557485">
    <property type="component" value="Unassembled WGS sequence"/>
</dbReference>
<protein>
    <submittedName>
        <fullName evidence="3">Response regulator</fullName>
    </submittedName>
</protein>